<keyword evidence="12" id="KW-0408">Iron</keyword>
<feature type="region of interest" description="Disordered" evidence="22">
    <location>
        <begin position="352"/>
        <end position="380"/>
    </location>
</feature>
<evidence type="ECO:0000256" key="19">
    <source>
        <dbReference type="ARBA" id="ARBA00075949"/>
    </source>
</evidence>
<dbReference type="InterPro" id="IPR001199">
    <property type="entry name" value="Cyt_B5-like_heme/steroid-bd"/>
</dbReference>
<evidence type="ECO:0000256" key="3">
    <source>
        <dbReference type="ARBA" id="ARBA00004569"/>
    </source>
</evidence>
<keyword evidence="10" id="KW-0809">Transit peptide</keyword>
<keyword evidence="7" id="KW-0285">Flavoprotein</keyword>
<evidence type="ECO:0000256" key="1">
    <source>
        <dbReference type="ARBA" id="ARBA00001917"/>
    </source>
</evidence>
<comment type="subcellular location">
    <subcellularLocation>
        <location evidence="3">Mitochondrion intermembrane space</location>
    </subcellularLocation>
</comment>
<dbReference type="EMBL" id="RSCE01000014">
    <property type="protein sequence ID" value="RSH77748.1"/>
    <property type="molecule type" value="Genomic_DNA"/>
</dbReference>
<feature type="domain" description="FMN hydroxy acid dehydrogenase" evidence="24">
    <location>
        <begin position="185"/>
        <end position="546"/>
    </location>
</feature>
<dbReference type="FunFam" id="3.10.120.10:FF:000009">
    <property type="entry name" value="Cytochrome b2, mitochondrial, putative"/>
    <property type="match status" value="1"/>
</dbReference>
<keyword evidence="13" id="KW-0496">Mitochondrion</keyword>
<dbReference type="PANTHER" id="PTHR10578">
    <property type="entry name" value="S -2-HYDROXY-ACID OXIDASE-RELATED"/>
    <property type="match status" value="1"/>
</dbReference>
<evidence type="ECO:0000256" key="17">
    <source>
        <dbReference type="ARBA" id="ARBA00066458"/>
    </source>
</evidence>
<evidence type="ECO:0000256" key="5">
    <source>
        <dbReference type="ARBA" id="ARBA00022448"/>
    </source>
</evidence>
<evidence type="ECO:0000256" key="21">
    <source>
        <dbReference type="ARBA" id="ARBA00078938"/>
    </source>
</evidence>
<dbReference type="Proteomes" id="UP000279236">
    <property type="component" value="Unassembled WGS sequence"/>
</dbReference>
<dbReference type="GO" id="GO:0005758">
    <property type="term" value="C:mitochondrial intermembrane space"/>
    <property type="evidence" value="ECO:0007669"/>
    <property type="project" value="UniProtKB-SubCell"/>
</dbReference>
<dbReference type="OrthoDB" id="1925334at2759"/>
<feature type="compositionally biased region" description="Basic and acidic residues" evidence="22">
    <location>
        <begin position="352"/>
        <end position="362"/>
    </location>
</feature>
<sequence>MSRPLRLAARSARQYHHQYRFSQQRASSTVATAAAPSRASSGRLGLVLGGALAATVGAYVLSNSVRLDSKPAGGKKTAKATAAAPGLIPFSEVAKHNTPEDCWVVLEGKVYDLTAFAQIHPGGSNIIFANAGHDATAMFTPTHSPGIIEDRLDPRAYVGDVDPDTLPARPVVAEQKKEDEAERKIDLSEIVGWPDLDEAARRNMTPKAWAYISAGATDMYSLDLNRKSWNQVLLRPRYFVDVEEVDCSTTMMGQRTSVPFFISPTGMSKLAHPAGEPGIATAAGENDVIQMVSTNSSAPLKAIVEGRSRPDQVQFMQLYVNKDRPLSEELLRQVNAYGMKAVFVTVDCPTPGKREADERDRSVVGVQSGTSGGVVQSDKKGGGIGRTTGAYIDAKLNWEDIKWLRKHTPLPIGVKGIQCAEDAVRCADMGVDAIYLSNHGGRALDTAPPALYTLLELRQLRPDVLEKCEVYIDGGVRRGTDVVKALCLGARGVGMGRPFLYALTYGPEGVTHAIDIMRDEIEQTMRLVGVTKLDQLGPHLLNTRALDPLVMPELQYGLKEQFLPKDLPKKK</sequence>
<dbReference type="PANTHER" id="PTHR10578:SF104">
    <property type="entry name" value="CYTOCHROME B2, MITOCHONDRIAL-RELATED"/>
    <property type="match status" value="1"/>
</dbReference>
<comment type="similarity">
    <text evidence="15">In the C-terminal section; belongs to the FMN-dependent alpha-hydroxy acid dehydrogenase family.</text>
</comment>
<dbReference type="RefSeq" id="XP_028472895.1">
    <property type="nucleotide sequence ID" value="XM_028618528.1"/>
</dbReference>
<keyword evidence="6" id="KW-0349">Heme</keyword>
<keyword evidence="11" id="KW-0560">Oxidoreductase</keyword>
<evidence type="ECO:0000256" key="14">
    <source>
        <dbReference type="ARBA" id="ARBA00052399"/>
    </source>
</evidence>
<feature type="domain" description="Cytochrome b5 heme-binding" evidence="23">
    <location>
        <begin position="85"/>
        <end position="162"/>
    </location>
</feature>
<evidence type="ECO:0000256" key="10">
    <source>
        <dbReference type="ARBA" id="ARBA00022946"/>
    </source>
</evidence>
<comment type="cofactor">
    <cofactor evidence="2">
        <name>heme b</name>
        <dbReference type="ChEBI" id="CHEBI:60344"/>
    </cofactor>
</comment>
<dbReference type="SUPFAM" id="SSF51395">
    <property type="entry name" value="FMN-linked oxidoreductases"/>
    <property type="match status" value="1"/>
</dbReference>
<comment type="catalytic activity">
    <reaction evidence="14">
        <text>(S)-lactate + 2 Fe(III)-[cytochrome c] = 2 Fe(II)-[cytochrome c] + pyruvate + 2 H(+)</text>
        <dbReference type="Rhea" id="RHEA:19909"/>
        <dbReference type="Rhea" id="RHEA-COMP:10350"/>
        <dbReference type="Rhea" id="RHEA-COMP:14399"/>
        <dbReference type="ChEBI" id="CHEBI:15361"/>
        <dbReference type="ChEBI" id="CHEBI:15378"/>
        <dbReference type="ChEBI" id="CHEBI:16651"/>
        <dbReference type="ChEBI" id="CHEBI:29033"/>
        <dbReference type="ChEBI" id="CHEBI:29034"/>
        <dbReference type="EC" id="1.1.2.3"/>
    </reaction>
    <physiologicalReaction direction="left-to-right" evidence="14">
        <dbReference type="Rhea" id="RHEA:19910"/>
    </physiologicalReaction>
</comment>
<feature type="compositionally biased region" description="Low complexity" evidence="22">
    <location>
        <begin position="363"/>
        <end position="376"/>
    </location>
</feature>
<dbReference type="GeneID" id="39587349"/>
<evidence type="ECO:0000256" key="16">
    <source>
        <dbReference type="ARBA" id="ARBA00061589"/>
    </source>
</evidence>
<dbReference type="AlphaFoldDB" id="A0A427XFY1"/>
<dbReference type="PROSITE" id="PS50255">
    <property type="entry name" value="CYTOCHROME_B5_2"/>
    <property type="match status" value="1"/>
</dbReference>
<evidence type="ECO:0000259" key="24">
    <source>
        <dbReference type="PROSITE" id="PS51349"/>
    </source>
</evidence>
<accession>A0A427XFY1</accession>
<dbReference type="FunFam" id="3.20.20.70:FF:000062">
    <property type="entry name" value="Cytochrome b2, mitochondrial, putative"/>
    <property type="match status" value="1"/>
</dbReference>
<evidence type="ECO:0000256" key="22">
    <source>
        <dbReference type="SAM" id="MobiDB-lite"/>
    </source>
</evidence>
<evidence type="ECO:0000256" key="6">
    <source>
        <dbReference type="ARBA" id="ARBA00022617"/>
    </source>
</evidence>
<evidence type="ECO:0000256" key="18">
    <source>
        <dbReference type="ARBA" id="ARBA00068515"/>
    </source>
</evidence>
<evidence type="ECO:0000259" key="23">
    <source>
        <dbReference type="PROSITE" id="PS50255"/>
    </source>
</evidence>
<evidence type="ECO:0000256" key="11">
    <source>
        <dbReference type="ARBA" id="ARBA00023002"/>
    </source>
</evidence>
<evidence type="ECO:0000256" key="12">
    <source>
        <dbReference type="ARBA" id="ARBA00023004"/>
    </source>
</evidence>
<comment type="similarity">
    <text evidence="16">In the N-terminal section; belongs to the cytochrome b5 family.</text>
</comment>
<dbReference type="Pfam" id="PF01070">
    <property type="entry name" value="FMN_dh"/>
    <property type="match status" value="1"/>
</dbReference>
<comment type="cofactor">
    <cofactor evidence="1">
        <name>FMN</name>
        <dbReference type="ChEBI" id="CHEBI:58210"/>
    </cofactor>
</comment>
<dbReference type="InterPro" id="IPR013785">
    <property type="entry name" value="Aldolase_TIM"/>
</dbReference>
<comment type="caution">
    <text evidence="25">The sequence shown here is derived from an EMBL/GenBank/DDBJ whole genome shotgun (WGS) entry which is preliminary data.</text>
</comment>
<evidence type="ECO:0000256" key="20">
    <source>
        <dbReference type="ARBA" id="ARBA00078774"/>
    </source>
</evidence>
<evidence type="ECO:0000256" key="8">
    <source>
        <dbReference type="ARBA" id="ARBA00022643"/>
    </source>
</evidence>
<gene>
    <name evidence="25" type="ORF">EHS24_002806</name>
</gene>
<dbReference type="Gene3D" id="3.20.20.70">
    <property type="entry name" value="Aldolase class I"/>
    <property type="match status" value="1"/>
</dbReference>
<keyword evidence="26" id="KW-1185">Reference proteome</keyword>
<protein>
    <recommendedName>
        <fullName evidence="18">L-lactate dehydrogenase (cytochrome)</fullName>
        <ecNumber evidence="17">1.1.2.3</ecNumber>
    </recommendedName>
    <alternativeName>
        <fullName evidence="20">Cytochrome b2</fullName>
    </alternativeName>
    <alternativeName>
        <fullName evidence="19">Flavocytochrome b2</fullName>
    </alternativeName>
    <alternativeName>
        <fullName evidence="21">L-lactate ferricytochrome c oxidoreductase</fullName>
    </alternativeName>
</protein>
<dbReference type="STRING" id="105984.A0A427XFY1"/>
<dbReference type="InterPro" id="IPR037396">
    <property type="entry name" value="FMN_HAD"/>
</dbReference>
<evidence type="ECO:0000256" key="9">
    <source>
        <dbReference type="ARBA" id="ARBA00022723"/>
    </source>
</evidence>
<name>A0A427XFY1_9TREE</name>
<organism evidence="25 26">
    <name type="scientific">Apiotrichum porosum</name>
    <dbReference type="NCBI Taxonomy" id="105984"/>
    <lineage>
        <taxon>Eukaryota</taxon>
        <taxon>Fungi</taxon>
        <taxon>Dikarya</taxon>
        <taxon>Basidiomycota</taxon>
        <taxon>Agaricomycotina</taxon>
        <taxon>Tremellomycetes</taxon>
        <taxon>Trichosporonales</taxon>
        <taxon>Trichosporonaceae</taxon>
        <taxon>Apiotrichum</taxon>
    </lineage>
</organism>
<dbReference type="PROSITE" id="PS51349">
    <property type="entry name" value="FMN_HYDROXY_ACID_DH_2"/>
    <property type="match status" value="1"/>
</dbReference>
<evidence type="ECO:0000256" key="13">
    <source>
        <dbReference type="ARBA" id="ARBA00023128"/>
    </source>
</evidence>
<evidence type="ECO:0000256" key="15">
    <source>
        <dbReference type="ARBA" id="ARBA00061137"/>
    </source>
</evidence>
<dbReference type="InterPro" id="IPR036400">
    <property type="entry name" value="Cyt_B5-like_heme/steroid_sf"/>
</dbReference>
<dbReference type="Pfam" id="PF00173">
    <property type="entry name" value="Cyt-b5"/>
    <property type="match status" value="1"/>
</dbReference>
<evidence type="ECO:0000256" key="7">
    <source>
        <dbReference type="ARBA" id="ARBA00022630"/>
    </source>
</evidence>
<comment type="subunit">
    <text evidence="4">Homotetramer.</text>
</comment>
<dbReference type="SUPFAM" id="SSF55856">
    <property type="entry name" value="Cytochrome b5-like heme/steroid binding domain"/>
    <property type="match status" value="1"/>
</dbReference>
<reference evidence="25 26" key="1">
    <citation type="submission" date="2018-11" db="EMBL/GenBank/DDBJ databases">
        <title>Genome sequence of Apiotrichum porosum DSM 27194.</title>
        <authorList>
            <person name="Aliyu H."/>
            <person name="Gorte O."/>
            <person name="Ochsenreither K."/>
        </authorList>
    </citation>
    <scope>NUCLEOTIDE SEQUENCE [LARGE SCALE GENOMIC DNA]</scope>
    <source>
        <strain evidence="25 26">DSM 27194</strain>
    </source>
</reference>
<keyword evidence="9" id="KW-0479">Metal-binding</keyword>
<dbReference type="Gene3D" id="3.10.120.10">
    <property type="entry name" value="Cytochrome b5-like heme/steroid binding domain"/>
    <property type="match status" value="1"/>
</dbReference>
<dbReference type="InterPro" id="IPR037458">
    <property type="entry name" value="L-MDH/L-LDH_FMN-bd"/>
</dbReference>
<keyword evidence="8" id="KW-0288">FMN</keyword>
<evidence type="ECO:0000256" key="2">
    <source>
        <dbReference type="ARBA" id="ARBA00001970"/>
    </source>
</evidence>
<dbReference type="SMART" id="SM01117">
    <property type="entry name" value="Cyt-b5"/>
    <property type="match status" value="1"/>
</dbReference>
<dbReference type="CDD" id="cd02922">
    <property type="entry name" value="FCB2_FMN"/>
    <property type="match status" value="1"/>
</dbReference>
<dbReference type="GO" id="GO:0004460">
    <property type="term" value="F:L-lactate dehydrogenase (cytochrome) activity"/>
    <property type="evidence" value="ECO:0007669"/>
    <property type="project" value="UniProtKB-EC"/>
</dbReference>
<dbReference type="InterPro" id="IPR000262">
    <property type="entry name" value="FMN-dep_DH"/>
</dbReference>
<dbReference type="EC" id="1.1.2.3" evidence="17"/>
<evidence type="ECO:0000256" key="4">
    <source>
        <dbReference type="ARBA" id="ARBA00011881"/>
    </source>
</evidence>
<evidence type="ECO:0000313" key="26">
    <source>
        <dbReference type="Proteomes" id="UP000279236"/>
    </source>
</evidence>
<keyword evidence="5" id="KW-0813">Transport</keyword>
<proteinExistence type="inferred from homology"/>
<dbReference type="GO" id="GO:0046872">
    <property type="term" value="F:metal ion binding"/>
    <property type="evidence" value="ECO:0007669"/>
    <property type="project" value="UniProtKB-KW"/>
</dbReference>
<evidence type="ECO:0000313" key="25">
    <source>
        <dbReference type="EMBL" id="RSH77748.1"/>
    </source>
</evidence>